<feature type="transmembrane region" description="Helical" evidence="7">
    <location>
        <begin position="217"/>
        <end position="237"/>
    </location>
</feature>
<dbReference type="Gene3D" id="1.10.3720.10">
    <property type="entry name" value="MetI-like"/>
    <property type="match status" value="1"/>
</dbReference>
<dbReference type="EMBL" id="JAUHQA010000001">
    <property type="protein sequence ID" value="MDN4479675.1"/>
    <property type="molecule type" value="Genomic_DNA"/>
</dbReference>
<keyword evidence="5 7" id="KW-1133">Transmembrane helix</keyword>
<evidence type="ECO:0000256" key="1">
    <source>
        <dbReference type="ARBA" id="ARBA00004651"/>
    </source>
</evidence>
<comment type="similarity">
    <text evidence="7">Belongs to the binding-protein-dependent transport system permease family.</text>
</comment>
<gene>
    <name evidence="10" type="ORF">QQX02_01880</name>
</gene>
<keyword evidence="11" id="KW-1185">Reference proteome</keyword>
<evidence type="ECO:0000313" key="11">
    <source>
        <dbReference type="Proteomes" id="UP001172708"/>
    </source>
</evidence>
<evidence type="ECO:0000256" key="3">
    <source>
        <dbReference type="ARBA" id="ARBA00022475"/>
    </source>
</evidence>
<evidence type="ECO:0000259" key="9">
    <source>
        <dbReference type="PROSITE" id="PS50928"/>
    </source>
</evidence>
<evidence type="ECO:0000256" key="4">
    <source>
        <dbReference type="ARBA" id="ARBA00022692"/>
    </source>
</evidence>
<dbReference type="RefSeq" id="WP_301140858.1">
    <property type="nucleotide sequence ID" value="NZ_JAUHQA010000001.1"/>
</dbReference>
<comment type="subcellular location">
    <subcellularLocation>
        <location evidence="1 7">Cell membrane</location>
        <topology evidence="1 7">Multi-pass membrane protein</topology>
    </subcellularLocation>
</comment>
<comment type="caution">
    <text evidence="10">The sequence shown here is derived from an EMBL/GenBank/DDBJ whole genome shotgun (WGS) entry which is preliminary data.</text>
</comment>
<accession>A0ABT8GE18</accession>
<evidence type="ECO:0000256" key="2">
    <source>
        <dbReference type="ARBA" id="ARBA00022448"/>
    </source>
</evidence>
<feature type="transmembrane region" description="Helical" evidence="7">
    <location>
        <begin position="127"/>
        <end position="147"/>
    </location>
</feature>
<keyword evidence="4 7" id="KW-0812">Transmembrane</keyword>
<feature type="transmembrane region" description="Helical" evidence="7">
    <location>
        <begin position="30"/>
        <end position="52"/>
    </location>
</feature>
<feature type="transmembrane region" description="Helical" evidence="7">
    <location>
        <begin position="275"/>
        <end position="296"/>
    </location>
</feature>
<dbReference type="SUPFAM" id="SSF161098">
    <property type="entry name" value="MetI-like"/>
    <property type="match status" value="1"/>
</dbReference>
<evidence type="ECO:0000256" key="5">
    <source>
        <dbReference type="ARBA" id="ARBA00022989"/>
    </source>
</evidence>
<sequence>MSLITSLTKRQPTTTSSGPVRDIREKDGRLAFWLVVPSLIVLTIVIAFPVVWSFVRSLYGDGIGATPFVGGDNYANALWGNGSAEFWDAARFTYFFTAVSVVLEVLIGVGMALVANRAFRGRGLLRASVLVPWAIPTAVAAVLWKWAFDPNGIVNAVTGWDLIWTGAEGPSTVAIIVADVWKTAPFVALLVLAGLQIIPEDVYEAARLDGATAWQQFVRITLPLVRPALLVAILFRLLDALRMYDLPAIMTGGANGTTTLSVLVVQSSLSQLKPGYGGALATLTFLLIFITAFLFVRMLNVNAVEQAGVRTPRKKDSE</sequence>
<protein>
    <submittedName>
        <fullName evidence="10">Sugar ABC transporter permease</fullName>
    </submittedName>
</protein>
<organism evidence="10 11">
    <name type="scientific">Demequina muriae</name>
    <dbReference type="NCBI Taxonomy" id="3051664"/>
    <lineage>
        <taxon>Bacteria</taxon>
        <taxon>Bacillati</taxon>
        <taxon>Actinomycetota</taxon>
        <taxon>Actinomycetes</taxon>
        <taxon>Micrococcales</taxon>
        <taxon>Demequinaceae</taxon>
        <taxon>Demequina</taxon>
    </lineage>
</organism>
<keyword evidence="6 7" id="KW-0472">Membrane</keyword>
<dbReference type="PANTHER" id="PTHR43005:SF2">
    <property type="entry name" value="INTEGRAL MEMBRANE SUGAR TRANSPORT PROTEIN"/>
    <property type="match status" value="1"/>
</dbReference>
<feature type="transmembrane region" description="Helical" evidence="7">
    <location>
        <begin position="92"/>
        <end position="115"/>
    </location>
</feature>
<name>A0ABT8GE18_9MICO</name>
<dbReference type="PROSITE" id="PS50928">
    <property type="entry name" value="ABC_TM1"/>
    <property type="match status" value="1"/>
</dbReference>
<reference evidence="10" key="1">
    <citation type="submission" date="2023-06" db="EMBL/GenBank/DDBJ databases">
        <title>Egi l300058.</title>
        <authorList>
            <person name="Gao L."/>
            <person name="Fang B.-Z."/>
            <person name="Li W.-J."/>
        </authorList>
    </citation>
    <scope>NUCLEOTIDE SEQUENCE</scope>
    <source>
        <strain evidence="10">EGI L300058</strain>
    </source>
</reference>
<dbReference type="PANTHER" id="PTHR43005">
    <property type="entry name" value="BLR7065 PROTEIN"/>
    <property type="match status" value="1"/>
</dbReference>
<keyword evidence="3" id="KW-1003">Cell membrane</keyword>
<evidence type="ECO:0000313" key="10">
    <source>
        <dbReference type="EMBL" id="MDN4479675.1"/>
    </source>
</evidence>
<dbReference type="InterPro" id="IPR035906">
    <property type="entry name" value="MetI-like_sf"/>
</dbReference>
<feature type="compositionally biased region" description="Polar residues" evidence="8">
    <location>
        <begin position="1"/>
        <end position="18"/>
    </location>
</feature>
<dbReference type="Proteomes" id="UP001172708">
    <property type="component" value="Unassembled WGS sequence"/>
</dbReference>
<proteinExistence type="inferred from homology"/>
<feature type="region of interest" description="Disordered" evidence="8">
    <location>
        <begin position="1"/>
        <end position="21"/>
    </location>
</feature>
<dbReference type="CDD" id="cd06261">
    <property type="entry name" value="TM_PBP2"/>
    <property type="match status" value="1"/>
</dbReference>
<dbReference type="InterPro" id="IPR000515">
    <property type="entry name" value="MetI-like"/>
</dbReference>
<feature type="domain" description="ABC transmembrane type-1" evidence="9">
    <location>
        <begin position="90"/>
        <end position="295"/>
    </location>
</feature>
<evidence type="ECO:0000256" key="6">
    <source>
        <dbReference type="ARBA" id="ARBA00023136"/>
    </source>
</evidence>
<evidence type="ECO:0000256" key="8">
    <source>
        <dbReference type="SAM" id="MobiDB-lite"/>
    </source>
</evidence>
<keyword evidence="2 7" id="KW-0813">Transport</keyword>
<evidence type="ECO:0000256" key="7">
    <source>
        <dbReference type="RuleBase" id="RU363032"/>
    </source>
</evidence>
<dbReference type="Pfam" id="PF00528">
    <property type="entry name" value="BPD_transp_1"/>
    <property type="match status" value="1"/>
</dbReference>